<dbReference type="GO" id="GO:0070475">
    <property type="term" value="P:rRNA base methylation"/>
    <property type="evidence" value="ECO:0007669"/>
    <property type="project" value="TreeGrafter"/>
</dbReference>
<dbReference type="InterPro" id="IPR012340">
    <property type="entry name" value="NA-bd_OB-fold"/>
</dbReference>
<feature type="binding site" evidence="6">
    <location>
        <position position="305"/>
    </location>
    <ligand>
        <name>S-adenosyl-L-methionine</name>
        <dbReference type="ChEBI" id="CHEBI:59789"/>
    </ligand>
</feature>
<proteinExistence type="inferred from homology"/>
<dbReference type="PANTHER" id="PTHR11061:SF49">
    <property type="entry name" value="23S RRNA (URACIL(1939)-C(5))-METHYLTRANSFERASE RLMD"/>
    <property type="match status" value="1"/>
</dbReference>
<feature type="binding site" evidence="6">
    <location>
        <position position="255"/>
    </location>
    <ligand>
        <name>S-adenosyl-L-methionine</name>
        <dbReference type="ChEBI" id="CHEBI:59789"/>
    </ligand>
</feature>
<dbReference type="GO" id="GO:0070041">
    <property type="term" value="F:rRNA (uridine-C5-)-methyltransferase activity"/>
    <property type="evidence" value="ECO:0007669"/>
    <property type="project" value="TreeGrafter"/>
</dbReference>
<comment type="caution">
    <text evidence="8">The sequence shown here is derived from an EMBL/GenBank/DDBJ whole genome shotgun (WGS) entry which is preliminary data.</text>
</comment>
<evidence type="ECO:0000256" key="6">
    <source>
        <dbReference type="PROSITE-ProRule" id="PRU01024"/>
    </source>
</evidence>
<name>A0A3M0A3R2_9GAMM</name>
<dbReference type="EMBL" id="REFJ01000004">
    <property type="protein sequence ID" value="RMA79296.1"/>
    <property type="molecule type" value="Genomic_DNA"/>
</dbReference>
<keyword evidence="4 6" id="KW-0949">S-adenosyl-L-methionine</keyword>
<reference evidence="8 9" key="1">
    <citation type="submission" date="2018-10" db="EMBL/GenBank/DDBJ databases">
        <title>Genomic Encyclopedia of Type Strains, Phase IV (KMG-IV): sequencing the most valuable type-strain genomes for metagenomic binning, comparative biology and taxonomic classification.</title>
        <authorList>
            <person name="Goeker M."/>
        </authorList>
    </citation>
    <scope>NUCLEOTIDE SEQUENCE [LARGE SCALE GENOMIC DNA]</scope>
    <source>
        <strain evidence="8 9">DSM 25080</strain>
    </source>
</reference>
<dbReference type="GO" id="GO:0051536">
    <property type="term" value="F:iron-sulfur cluster binding"/>
    <property type="evidence" value="ECO:0007669"/>
    <property type="project" value="UniProtKB-KW"/>
</dbReference>
<dbReference type="PROSITE" id="PS01230">
    <property type="entry name" value="TRMA_1"/>
    <property type="match status" value="1"/>
</dbReference>
<feature type="active site" description="Nucleophile" evidence="6">
    <location>
        <position position="376"/>
    </location>
</feature>
<organism evidence="8 9">
    <name type="scientific">Umboniibacter marinipuniceus</name>
    <dbReference type="NCBI Taxonomy" id="569599"/>
    <lineage>
        <taxon>Bacteria</taxon>
        <taxon>Pseudomonadati</taxon>
        <taxon>Pseudomonadota</taxon>
        <taxon>Gammaproteobacteria</taxon>
        <taxon>Cellvibrionales</taxon>
        <taxon>Cellvibrionaceae</taxon>
        <taxon>Umboniibacter</taxon>
    </lineage>
</organism>
<evidence type="ECO:0000313" key="9">
    <source>
        <dbReference type="Proteomes" id="UP000267187"/>
    </source>
</evidence>
<evidence type="ECO:0000256" key="7">
    <source>
        <dbReference type="PROSITE-ProRule" id="PRU10015"/>
    </source>
</evidence>
<keyword evidence="5" id="KW-0411">Iron-sulfur</keyword>
<keyword evidence="3 6" id="KW-0808">Transferase</keyword>
<dbReference type="Gene3D" id="2.40.50.140">
    <property type="entry name" value="Nucleic acid-binding proteins"/>
    <property type="match status" value="1"/>
</dbReference>
<protein>
    <submittedName>
        <fullName evidence="8">23S rRNA m(5)U-1939 methyltransferase</fullName>
    </submittedName>
</protein>
<evidence type="ECO:0000256" key="1">
    <source>
        <dbReference type="ARBA" id="ARBA00022485"/>
    </source>
</evidence>
<evidence type="ECO:0000313" key="8">
    <source>
        <dbReference type="EMBL" id="RMA79296.1"/>
    </source>
</evidence>
<dbReference type="Pfam" id="PF05958">
    <property type="entry name" value="tRNA_U5-meth_tr"/>
    <property type="match status" value="1"/>
</dbReference>
<dbReference type="InterPro" id="IPR029063">
    <property type="entry name" value="SAM-dependent_MTases_sf"/>
</dbReference>
<dbReference type="InterPro" id="IPR030390">
    <property type="entry name" value="MeTrfase_TrmA_AS"/>
</dbReference>
<dbReference type="Gene3D" id="2.40.50.1070">
    <property type="match status" value="1"/>
</dbReference>
<evidence type="ECO:0000256" key="3">
    <source>
        <dbReference type="ARBA" id="ARBA00022679"/>
    </source>
</evidence>
<accession>A0A3M0A3R2</accession>
<dbReference type="PANTHER" id="PTHR11061">
    <property type="entry name" value="RNA M5U METHYLTRANSFERASE"/>
    <property type="match status" value="1"/>
</dbReference>
<dbReference type="InterPro" id="IPR010280">
    <property type="entry name" value="U5_MeTrfase_fam"/>
</dbReference>
<evidence type="ECO:0000256" key="2">
    <source>
        <dbReference type="ARBA" id="ARBA00022603"/>
    </source>
</evidence>
<dbReference type="Proteomes" id="UP000267187">
    <property type="component" value="Unassembled WGS sequence"/>
</dbReference>
<dbReference type="PROSITE" id="PS51687">
    <property type="entry name" value="SAM_MT_RNA_M5U"/>
    <property type="match status" value="1"/>
</dbReference>
<dbReference type="Gene3D" id="3.40.50.150">
    <property type="entry name" value="Vaccinia Virus protein VP39"/>
    <property type="match status" value="1"/>
</dbReference>
<gene>
    <name evidence="8" type="ORF">DFR27_1736</name>
</gene>
<keyword evidence="1" id="KW-0408">Iron</keyword>
<keyword evidence="1" id="KW-0004">4Fe-4S</keyword>
<keyword evidence="9" id="KW-1185">Reference proteome</keyword>
<keyword evidence="2 6" id="KW-0489">Methyltransferase</keyword>
<feature type="binding site" evidence="6">
    <location>
        <position position="349"/>
    </location>
    <ligand>
        <name>S-adenosyl-L-methionine</name>
        <dbReference type="ChEBI" id="CHEBI:59789"/>
    </ligand>
</feature>
<dbReference type="SUPFAM" id="SSF53335">
    <property type="entry name" value="S-adenosyl-L-methionine-dependent methyltransferases"/>
    <property type="match status" value="1"/>
</dbReference>
<evidence type="ECO:0000256" key="4">
    <source>
        <dbReference type="ARBA" id="ARBA00022691"/>
    </source>
</evidence>
<dbReference type="RefSeq" id="WP_170150823.1">
    <property type="nucleotide sequence ID" value="NZ_REFJ01000004.1"/>
</dbReference>
<sequence length="419" mass="45862">MSNRWRSSISRDREPKPVETEVLAWGDHGEGALHVGSKRLFVAGAIPGERISVLAAKPPKLLKVLEASETRRKPPCRYASDCGGCQLQHVAPAGQLAFKADRLTRFLHGLALDSLPDVEVISAEDSGYRRRARLAVSYRGGKLRVGFRQAKSNRIVDIDDCYNLRPSLNNALKAIKPLLAQQRAVSHIDLLALDDKVGVHLRLTEPLSADALAEFQALPSMALKISLESQWIVDTPWIVSSHGTEVTYHPGDFLQANDKINQEMVARALEWMALEEGDSVADFFSGLGNFSVPMAVKGAAVVGFEGSDAMVRRATEAVEVDISDRISYQSVDLFGTQLALNNFNKALLDPPRAGAQHLCEQLSKAQNVERLVYVSCDTSTLARDLTILVAGGFSIERLALADMFPNTVHSETIVLLTRT</sequence>
<comment type="similarity">
    <text evidence="6">Belongs to the class I-like SAM-binding methyltransferase superfamily. RNA M5U methyltransferase family.</text>
</comment>
<feature type="binding site" evidence="6">
    <location>
        <position position="284"/>
    </location>
    <ligand>
        <name>S-adenosyl-L-methionine</name>
        <dbReference type="ChEBI" id="CHEBI:59789"/>
    </ligand>
</feature>
<evidence type="ECO:0000256" key="5">
    <source>
        <dbReference type="ARBA" id="ARBA00023014"/>
    </source>
</evidence>
<dbReference type="AlphaFoldDB" id="A0A3M0A3R2"/>
<feature type="active site" evidence="7">
    <location>
        <position position="376"/>
    </location>
</feature>
<keyword evidence="1" id="KW-0479">Metal-binding</keyword>